<proteinExistence type="predicted"/>
<keyword evidence="2" id="KW-1185">Reference proteome</keyword>
<dbReference type="AlphaFoldDB" id="A0AA38MKJ6"/>
<evidence type="ECO:0000313" key="2">
    <source>
        <dbReference type="Proteomes" id="UP001168821"/>
    </source>
</evidence>
<gene>
    <name evidence="1" type="ORF">Zmor_011084</name>
</gene>
<dbReference type="EMBL" id="JALNTZ010000003">
    <property type="protein sequence ID" value="KAJ3659394.1"/>
    <property type="molecule type" value="Genomic_DNA"/>
</dbReference>
<dbReference type="Proteomes" id="UP001168821">
    <property type="component" value="Unassembled WGS sequence"/>
</dbReference>
<organism evidence="1 2">
    <name type="scientific">Zophobas morio</name>
    <dbReference type="NCBI Taxonomy" id="2755281"/>
    <lineage>
        <taxon>Eukaryota</taxon>
        <taxon>Metazoa</taxon>
        <taxon>Ecdysozoa</taxon>
        <taxon>Arthropoda</taxon>
        <taxon>Hexapoda</taxon>
        <taxon>Insecta</taxon>
        <taxon>Pterygota</taxon>
        <taxon>Neoptera</taxon>
        <taxon>Endopterygota</taxon>
        <taxon>Coleoptera</taxon>
        <taxon>Polyphaga</taxon>
        <taxon>Cucujiformia</taxon>
        <taxon>Tenebrionidae</taxon>
        <taxon>Zophobas</taxon>
    </lineage>
</organism>
<accession>A0AA38MKJ6</accession>
<evidence type="ECO:0000313" key="1">
    <source>
        <dbReference type="EMBL" id="KAJ3659394.1"/>
    </source>
</evidence>
<protein>
    <submittedName>
        <fullName evidence="1">Uncharacterized protein</fullName>
    </submittedName>
</protein>
<reference evidence="1" key="1">
    <citation type="journal article" date="2023" name="G3 (Bethesda)">
        <title>Whole genome assemblies of Zophobas morio and Tenebrio molitor.</title>
        <authorList>
            <person name="Kaur S."/>
            <person name="Stinson S.A."/>
            <person name="diCenzo G.C."/>
        </authorList>
    </citation>
    <scope>NUCLEOTIDE SEQUENCE</scope>
    <source>
        <strain evidence="1">QUZm001</strain>
    </source>
</reference>
<comment type="caution">
    <text evidence="1">The sequence shown here is derived from an EMBL/GenBank/DDBJ whole genome shotgun (WGS) entry which is preliminary data.</text>
</comment>
<name>A0AA38MKJ6_9CUCU</name>
<sequence>MWAPGTSQTRLSCSITSSKEKHTTQISSTKYVGKLNTAITLGDVLAGKNKASREVKIGSFTKGSGPTIPGNINGTCVAITIDTGAEVSLLRRLLLVAKNVMSIPETIRLKIGTPIMGEAEVEICISQLKIKHRTTSRKASKRRSRYIQRNIWL</sequence>